<evidence type="ECO:0000256" key="1">
    <source>
        <dbReference type="SAM" id="Coils"/>
    </source>
</evidence>
<dbReference type="PANTHER" id="PTHR37161">
    <property type="entry name" value="HDC10475"/>
    <property type="match status" value="1"/>
</dbReference>
<keyword evidence="1" id="KW-0175">Coiled coil</keyword>
<sequence>MNWIYWIVLFLLLPQAHFEEQLSDEEATDEEVDDDVSVSISTTTQCNLERSTDMDMDLVVAKMAAKAAQEATAANDEQSHAAALASKQVKMQLAEKAKQASKSVQAVLTCKRAFVNALHDELRSAEAFSSQVRTSLQHTECHRQKVEHGIKASSEHIKRLAHLRESLNRNICGGIGNLGKLLQAGCNEKRQMLATAKRRNNRLQSQIDNMRRGCDQIKAAAYQAARAAVEARQKAESAAERSCQQNNGIQIQHRFD</sequence>
<accession>A0A6P8WMP4</accession>
<evidence type="ECO:0000256" key="2">
    <source>
        <dbReference type="SAM" id="SignalP"/>
    </source>
</evidence>
<feature type="signal peptide" evidence="2">
    <location>
        <begin position="1"/>
        <end position="18"/>
    </location>
</feature>
<dbReference type="OrthoDB" id="7872872at2759"/>
<proteinExistence type="predicted"/>
<dbReference type="InterPro" id="IPR007999">
    <property type="entry name" value="DUF745"/>
</dbReference>
<reference evidence="4" key="1">
    <citation type="submission" date="2025-08" db="UniProtKB">
        <authorList>
            <consortium name="RefSeq"/>
        </authorList>
    </citation>
    <scope>IDENTIFICATION</scope>
    <source>
        <strain evidence="4">15112-1751.03</strain>
        <tissue evidence="4">Whole Adult</tissue>
    </source>
</reference>
<evidence type="ECO:0000313" key="4">
    <source>
        <dbReference type="RefSeq" id="XP_034100578.1"/>
    </source>
</evidence>
<dbReference type="Proteomes" id="UP000515160">
    <property type="component" value="Chromosome X"/>
</dbReference>
<keyword evidence="2" id="KW-0732">Signal</keyword>
<dbReference type="AlphaFoldDB" id="A0A6P8WMP4"/>
<organism evidence="3 4">
    <name type="scientific">Drosophila albomicans</name>
    <name type="common">Fruit fly</name>
    <dbReference type="NCBI Taxonomy" id="7291"/>
    <lineage>
        <taxon>Eukaryota</taxon>
        <taxon>Metazoa</taxon>
        <taxon>Ecdysozoa</taxon>
        <taxon>Arthropoda</taxon>
        <taxon>Hexapoda</taxon>
        <taxon>Insecta</taxon>
        <taxon>Pterygota</taxon>
        <taxon>Neoptera</taxon>
        <taxon>Endopterygota</taxon>
        <taxon>Diptera</taxon>
        <taxon>Brachycera</taxon>
        <taxon>Muscomorpha</taxon>
        <taxon>Ephydroidea</taxon>
        <taxon>Drosophilidae</taxon>
        <taxon>Drosophila</taxon>
    </lineage>
</organism>
<feature type="coiled-coil region" evidence="1">
    <location>
        <begin position="186"/>
        <end position="220"/>
    </location>
</feature>
<keyword evidence="3" id="KW-1185">Reference proteome</keyword>
<dbReference type="RefSeq" id="XP_034100578.1">
    <property type="nucleotide sequence ID" value="XM_034244687.2"/>
</dbReference>
<dbReference type="GeneID" id="117565539"/>
<dbReference type="Pfam" id="PF05335">
    <property type="entry name" value="DUF745"/>
    <property type="match status" value="1"/>
</dbReference>
<gene>
    <name evidence="4" type="primary">LOC117565539</name>
</gene>
<feature type="chain" id="PRO_5028026340" evidence="2">
    <location>
        <begin position="19"/>
        <end position="256"/>
    </location>
</feature>
<evidence type="ECO:0000313" key="3">
    <source>
        <dbReference type="Proteomes" id="UP000515160"/>
    </source>
</evidence>
<protein>
    <submittedName>
        <fullName evidence="4">Uncharacterized protein LOC117565539</fullName>
    </submittedName>
</protein>
<dbReference type="PANTHER" id="PTHR37161:SF2">
    <property type="entry name" value="AT11648P-RELATED"/>
    <property type="match status" value="1"/>
</dbReference>
<name>A0A6P8WMP4_DROAB</name>